<evidence type="ECO:0000313" key="3">
    <source>
        <dbReference type="EMBL" id="KAF6752549.1"/>
    </source>
</evidence>
<organism evidence="3 4">
    <name type="scientific">Ephemerocybe angulata</name>
    <dbReference type="NCBI Taxonomy" id="980116"/>
    <lineage>
        <taxon>Eukaryota</taxon>
        <taxon>Fungi</taxon>
        <taxon>Dikarya</taxon>
        <taxon>Basidiomycota</taxon>
        <taxon>Agaricomycotina</taxon>
        <taxon>Agaricomycetes</taxon>
        <taxon>Agaricomycetidae</taxon>
        <taxon>Agaricales</taxon>
        <taxon>Agaricineae</taxon>
        <taxon>Psathyrellaceae</taxon>
        <taxon>Ephemerocybe</taxon>
    </lineage>
</organism>
<proteinExistence type="predicted"/>
<feature type="region of interest" description="Disordered" evidence="1">
    <location>
        <begin position="195"/>
        <end position="229"/>
    </location>
</feature>
<keyword evidence="2" id="KW-0732">Signal</keyword>
<feature type="signal peptide" evidence="2">
    <location>
        <begin position="1"/>
        <end position="24"/>
    </location>
</feature>
<reference evidence="3 4" key="1">
    <citation type="submission" date="2020-07" db="EMBL/GenBank/DDBJ databases">
        <title>Comparative genomics of pyrophilous fungi reveals a link between fire events and developmental genes.</title>
        <authorList>
            <consortium name="DOE Joint Genome Institute"/>
            <person name="Steindorff A.S."/>
            <person name="Carver A."/>
            <person name="Calhoun S."/>
            <person name="Stillman K."/>
            <person name="Liu H."/>
            <person name="Lipzen A."/>
            <person name="Pangilinan J."/>
            <person name="Labutti K."/>
            <person name="Bruns T.D."/>
            <person name="Grigoriev I.V."/>
        </authorList>
    </citation>
    <scope>NUCLEOTIDE SEQUENCE [LARGE SCALE GENOMIC DNA]</scope>
    <source>
        <strain evidence="3 4">CBS 144469</strain>
    </source>
</reference>
<keyword evidence="4" id="KW-1185">Reference proteome</keyword>
<sequence>MRLTLAPLLTVLVGAVALFGFAAAHQQDFTELEARHVPSSYLRSRDLSFSHEDFDTRDGFDAEYGGLQARGEALEVPFQLSLRDFLEEAVEVYRRTDYFQLEVDVGDPPKRIRIVNLRPQSKVDVIFKEAAPGLGYNPEDTNLPHWIELKNDKGRPLISTHTHKPAQFGQTMAELGIDKQQLKFVWAVHAKWPKGSEWPVSGSAPGSGNSRPSQGPANGPKTPPAKKTG</sequence>
<evidence type="ECO:0000313" key="4">
    <source>
        <dbReference type="Proteomes" id="UP000521943"/>
    </source>
</evidence>
<comment type="caution">
    <text evidence="3">The sequence shown here is derived from an EMBL/GenBank/DDBJ whole genome shotgun (WGS) entry which is preliminary data.</text>
</comment>
<dbReference type="EMBL" id="JACGCI010000043">
    <property type="protein sequence ID" value="KAF6752549.1"/>
    <property type="molecule type" value="Genomic_DNA"/>
</dbReference>
<accession>A0A8H6HTW4</accession>
<protein>
    <submittedName>
        <fullName evidence="3">Uncharacterized protein</fullName>
    </submittedName>
</protein>
<dbReference type="AlphaFoldDB" id="A0A8H6HTW4"/>
<name>A0A8H6HTW4_9AGAR</name>
<gene>
    <name evidence="3" type="ORF">DFP72DRAFT_446503</name>
</gene>
<feature type="chain" id="PRO_5034748804" evidence="2">
    <location>
        <begin position="25"/>
        <end position="229"/>
    </location>
</feature>
<evidence type="ECO:0000256" key="1">
    <source>
        <dbReference type="SAM" id="MobiDB-lite"/>
    </source>
</evidence>
<evidence type="ECO:0000256" key="2">
    <source>
        <dbReference type="SAM" id="SignalP"/>
    </source>
</evidence>
<feature type="compositionally biased region" description="Polar residues" evidence="1">
    <location>
        <begin position="204"/>
        <end position="216"/>
    </location>
</feature>
<dbReference type="Proteomes" id="UP000521943">
    <property type="component" value="Unassembled WGS sequence"/>
</dbReference>